<organism evidence="1 2">
    <name type="scientific">Vibrio maritimus</name>
    <dbReference type="NCBI Taxonomy" id="990268"/>
    <lineage>
        <taxon>Bacteria</taxon>
        <taxon>Pseudomonadati</taxon>
        <taxon>Pseudomonadota</taxon>
        <taxon>Gammaproteobacteria</taxon>
        <taxon>Vibrionales</taxon>
        <taxon>Vibrionaceae</taxon>
        <taxon>Vibrio</taxon>
    </lineage>
</organism>
<protein>
    <submittedName>
        <fullName evidence="1">Uncharacterized protein</fullName>
    </submittedName>
</protein>
<evidence type="ECO:0000313" key="1">
    <source>
        <dbReference type="EMBL" id="GAL18513.1"/>
    </source>
</evidence>
<accession>A0A090RVF6</accession>
<reference evidence="1 2" key="1">
    <citation type="submission" date="2014-09" db="EMBL/GenBank/DDBJ databases">
        <title>Vibrio maritimus JCM 19235. (C45) whole genome shotgun sequence.</title>
        <authorList>
            <person name="Sawabe T."/>
            <person name="Meirelles P."/>
            <person name="Nakanishi M."/>
            <person name="Sayaka M."/>
            <person name="Hattori M."/>
            <person name="Ohkuma M."/>
        </authorList>
    </citation>
    <scope>NUCLEOTIDE SEQUENCE [LARGE SCALE GENOMIC DNA]</scope>
    <source>
        <strain evidence="2">JCM19235</strain>
    </source>
</reference>
<dbReference type="Proteomes" id="UP000029228">
    <property type="component" value="Unassembled WGS sequence"/>
</dbReference>
<gene>
    <name evidence="1" type="ORF">JCM19235_1936</name>
</gene>
<comment type="caution">
    <text evidence="1">The sequence shown here is derived from an EMBL/GenBank/DDBJ whole genome shotgun (WGS) entry which is preliminary data.</text>
</comment>
<proteinExistence type="predicted"/>
<sequence length="87" mass="9746">MRNLEEYNSVLEARSKRLDDLYERAEKVAEALNAKEVEFPLGAANEIGMLAKMSGLIFSTVATFDEAKGDTTLDQNYLDSWAPRSTK</sequence>
<keyword evidence="2" id="KW-1185">Reference proteome</keyword>
<name>A0A090RVF6_9VIBR</name>
<dbReference type="STRING" id="990268.JCM19235_1936"/>
<reference evidence="1 2" key="2">
    <citation type="submission" date="2014-09" db="EMBL/GenBank/DDBJ databases">
        <authorList>
            <consortium name="NBRP consortium"/>
            <person name="Sawabe T."/>
            <person name="Meirelles P."/>
            <person name="Nakanishi M."/>
            <person name="Sayaka M."/>
            <person name="Hattori M."/>
            <person name="Ohkuma M."/>
        </authorList>
    </citation>
    <scope>NUCLEOTIDE SEQUENCE [LARGE SCALE GENOMIC DNA]</scope>
    <source>
        <strain evidence="2">JCM19235</strain>
    </source>
</reference>
<dbReference type="AlphaFoldDB" id="A0A090RVF6"/>
<evidence type="ECO:0000313" key="2">
    <source>
        <dbReference type="Proteomes" id="UP000029228"/>
    </source>
</evidence>
<dbReference type="EMBL" id="BBMR01000003">
    <property type="protein sequence ID" value="GAL18513.1"/>
    <property type="molecule type" value="Genomic_DNA"/>
</dbReference>